<proteinExistence type="predicted"/>
<organism evidence="2 3">
    <name type="scientific">Streptomyces broussonetiae</name>
    <dbReference type="NCBI Taxonomy" id="2686304"/>
    <lineage>
        <taxon>Bacteria</taxon>
        <taxon>Bacillati</taxon>
        <taxon>Actinomycetota</taxon>
        <taxon>Actinomycetes</taxon>
        <taxon>Kitasatosporales</taxon>
        <taxon>Streptomycetaceae</taxon>
        <taxon>Streptomyces</taxon>
    </lineage>
</organism>
<gene>
    <name evidence="2" type="ORF">GQF42_10445</name>
</gene>
<dbReference type="RefSeq" id="WP_158919355.1">
    <property type="nucleotide sequence ID" value="NZ_CP047020.1"/>
</dbReference>
<dbReference type="Proteomes" id="UP000436138">
    <property type="component" value="Chromosome"/>
</dbReference>
<dbReference type="EMBL" id="CP047020">
    <property type="protein sequence ID" value="QHA03630.1"/>
    <property type="molecule type" value="Genomic_DNA"/>
</dbReference>
<keyword evidence="3" id="KW-1185">Reference proteome</keyword>
<dbReference type="KEGG" id="sbro:GQF42_10445"/>
<sequence>MEFPVSGAGHETGVRERLERAEAPGTEHRALAFVHQWCFPIEQPPAESAPLRRLVGDPVGLRPADGRELTDFDEIAPWHDATADVMDRSTSPGRASVPRGER</sequence>
<name>A0A6I6N0X6_9ACTN</name>
<feature type="compositionally biased region" description="Basic and acidic residues" evidence="1">
    <location>
        <begin position="12"/>
        <end position="23"/>
    </location>
</feature>
<accession>A0A6I6N0X6</accession>
<evidence type="ECO:0000256" key="1">
    <source>
        <dbReference type="SAM" id="MobiDB-lite"/>
    </source>
</evidence>
<feature type="region of interest" description="Disordered" evidence="1">
    <location>
        <begin position="80"/>
        <end position="102"/>
    </location>
</feature>
<evidence type="ECO:0000313" key="3">
    <source>
        <dbReference type="Proteomes" id="UP000436138"/>
    </source>
</evidence>
<dbReference type="AlphaFoldDB" id="A0A6I6N0X6"/>
<feature type="region of interest" description="Disordered" evidence="1">
    <location>
        <begin position="1"/>
        <end position="23"/>
    </location>
</feature>
<evidence type="ECO:0000313" key="2">
    <source>
        <dbReference type="EMBL" id="QHA03630.1"/>
    </source>
</evidence>
<protein>
    <submittedName>
        <fullName evidence="2">Uncharacterized protein</fullName>
    </submittedName>
</protein>
<reference evidence="2 3" key="1">
    <citation type="submission" date="2019-12" db="EMBL/GenBank/DDBJ databases">
        <title>Streptomyces sp. strain T44 isolated from rhizosphere soil of Broussonetia papyrifera.</title>
        <authorList>
            <person name="Mo P."/>
        </authorList>
    </citation>
    <scope>NUCLEOTIDE SEQUENCE [LARGE SCALE GENOMIC DNA]</scope>
    <source>
        <strain evidence="2 3">T44</strain>
    </source>
</reference>